<organism evidence="1 2">
    <name type="scientific">Duganella aquatilis</name>
    <dbReference type="NCBI Taxonomy" id="2666082"/>
    <lineage>
        <taxon>Bacteria</taxon>
        <taxon>Pseudomonadati</taxon>
        <taxon>Pseudomonadota</taxon>
        <taxon>Betaproteobacteria</taxon>
        <taxon>Burkholderiales</taxon>
        <taxon>Oxalobacteraceae</taxon>
        <taxon>Telluria group</taxon>
        <taxon>Duganella</taxon>
    </lineage>
</organism>
<evidence type="ECO:0000313" key="1">
    <source>
        <dbReference type="EMBL" id="MRW85603.1"/>
    </source>
</evidence>
<reference evidence="1 2" key="1">
    <citation type="submission" date="2019-11" db="EMBL/GenBank/DDBJ databases">
        <title>Novel species isolated from a subtropical stream in China.</title>
        <authorList>
            <person name="Lu H."/>
        </authorList>
    </citation>
    <scope>NUCLEOTIDE SEQUENCE [LARGE SCALE GENOMIC DNA]</scope>
    <source>
        <strain evidence="1 2">FT26W</strain>
    </source>
</reference>
<protein>
    <submittedName>
        <fullName evidence="1">Uncharacterized protein</fullName>
    </submittedName>
</protein>
<comment type="caution">
    <text evidence="1">The sequence shown here is derived from an EMBL/GenBank/DDBJ whole genome shotgun (WGS) entry which is preliminary data.</text>
</comment>
<dbReference type="EMBL" id="WKJL01000011">
    <property type="protein sequence ID" value="MRW85603.1"/>
    <property type="molecule type" value="Genomic_DNA"/>
</dbReference>
<proteinExistence type="predicted"/>
<evidence type="ECO:0000313" key="2">
    <source>
        <dbReference type="Proteomes" id="UP000439986"/>
    </source>
</evidence>
<dbReference type="RefSeq" id="WP_154358777.1">
    <property type="nucleotide sequence ID" value="NZ_WKJL01000011.1"/>
</dbReference>
<keyword evidence="2" id="KW-1185">Reference proteome</keyword>
<gene>
    <name evidence="1" type="ORF">GJ698_16085</name>
</gene>
<accession>A0A844CYS1</accession>
<name>A0A844CYS1_9BURK</name>
<sequence length="94" mass="10557">MLVSTIQISTVVLYLSGNSSFHFCNLLTHEHTVNRSFFFRNVTLGFALKGMVSRARPVRHACNKRFTLLARKAVWLAFAVSAASWTRCGGDSYD</sequence>
<dbReference type="AlphaFoldDB" id="A0A844CYS1"/>
<dbReference type="Proteomes" id="UP000439986">
    <property type="component" value="Unassembled WGS sequence"/>
</dbReference>